<dbReference type="Proteomes" id="UP000265938">
    <property type="component" value="Unassembled WGS sequence"/>
</dbReference>
<accession>A0A3A3EFT0</accession>
<sequence length="75" mass="8968">MSILVTKLPLMRAYEEVKTLEEYLEMHFLLPEQFHALIEDFYLNMGLKRGTLMTLDQVKEYQSYLCDISTRLESF</sequence>
<evidence type="ECO:0000313" key="1">
    <source>
        <dbReference type="EMBL" id="RJF32056.1"/>
    </source>
</evidence>
<protein>
    <submittedName>
        <fullName evidence="1">Uncharacterized protein</fullName>
    </submittedName>
</protein>
<comment type="caution">
    <text evidence="1">The sequence shown here is derived from an EMBL/GenBank/DDBJ whole genome shotgun (WGS) entry which is preliminary data.</text>
</comment>
<gene>
    <name evidence="1" type="ORF">D4741_20000</name>
</gene>
<evidence type="ECO:0000313" key="2">
    <source>
        <dbReference type="Proteomes" id="UP000265938"/>
    </source>
</evidence>
<dbReference type="AlphaFoldDB" id="A0A3A3EFT0"/>
<reference evidence="1 2" key="1">
    <citation type="submission" date="2018-09" db="EMBL/GenBank/DDBJ databases">
        <title>Identification of marine bacteria producing industrial enzymes.</title>
        <authorList>
            <person name="Cheng T.H."/>
            <person name="Saidin J."/>
            <person name="Muhd D.D."/>
            <person name="Isa M.N.M."/>
            <person name="Bakar M.F.A."/>
            <person name="Ismail N."/>
        </authorList>
    </citation>
    <scope>NUCLEOTIDE SEQUENCE [LARGE SCALE GENOMIC DNA]</scope>
    <source>
        <strain evidence="1 2">MNAD 1.6</strain>
    </source>
</reference>
<organism evidence="1 2">
    <name type="scientific">Pseudoalteromonas gelatinilytica</name>
    <dbReference type="NCBI Taxonomy" id="1703256"/>
    <lineage>
        <taxon>Bacteria</taxon>
        <taxon>Pseudomonadati</taxon>
        <taxon>Pseudomonadota</taxon>
        <taxon>Gammaproteobacteria</taxon>
        <taxon>Alteromonadales</taxon>
        <taxon>Pseudoalteromonadaceae</taxon>
        <taxon>Pseudoalteromonas</taxon>
    </lineage>
</organism>
<dbReference type="EMBL" id="QYSE01000009">
    <property type="protein sequence ID" value="RJF32056.1"/>
    <property type="molecule type" value="Genomic_DNA"/>
</dbReference>
<name>A0A3A3EFT0_9GAMM</name>
<proteinExistence type="predicted"/>